<feature type="region of interest" description="Disordered" evidence="8">
    <location>
        <begin position="416"/>
        <end position="453"/>
    </location>
</feature>
<evidence type="ECO:0000256" key="6">
    <source>
        <dbReference type="ARBA" id="ARBA00023212"/>
    </source>
</evidence>
<comment type="subcellular location">
    <subcellularLocation>
        <location evidence="1">Cytoplasm</location>
        <location evidence="1">Cytoskeleton</location>
    </subcellularLocation>
</comment>
<feature type="compositionally biased region" description="Low complexity" evidence="8">
    <location>
        <begin position="245"/>
        <end position="267"/>
    </location>
</feature>
<accession>A0AAV5F3C2</accession>
<keyword evidence="3" id="KW-0963">Cytoplasm</keyword>
<keyword evidence="10" id="KW-1185">Reference proteome</keyword>
<feature type="compositionally biased region" description="Polar residues" evidence="8">
    <location>
        <begin position="313"/>
        <end position="328"/>
    </location>
</feature>
<evidence type="ECO:0000313" key="10">
    <source>
        <dbReference type="Proteomes" id="UP001054889"/>
    </source>
</evidence>
<proteinExistence type="inferred from homology"/>
<dbReference type="PANTHER" id="PTHR31246:SF4">
    <property type="entry name" value="MICROTUBULE-ASSOCIATED PROTEIN 70-3"/>
    <property type="match status" value="1"/>
</dbReference>
<dbReference type="EMBL" id="BQKI01000081">
    <property type="protein sequence ID" value="GJN29137.1"/>
    <property type="molecule type" value="Genomic_DNA"/>
</dbReference>
<evidence type="ECO:0000313" key="9">
    <source>
        <dbReference type="EMBL" id="GJN29137.1"/>
    </source>
</evidence>
<protein>
    <submittedName>
        <fullName evidence="9">Uncharacterized protein</fullName>
    </submittedName>
</protein>
<feature type="compositionally biased region" description="Low complexity" evidence="8">
    <location>
        <begin position="224"/>
        <end position="233"/>
    </location>
</feature>
<evidence type="ECO:0000256" key="4">
    <source>
        <dbReference type="ARBA" id="ARBA00022701"/>
    </source>
</evidence>
<comment type="similarity">
    <text evidence="2">Belongs to the MAP70 family.</text>
</comment>
<comment type="caution">
    <text evidence="9">The sequence shown here is derived from an EMBL/GenBank/DDBJ whole genome shotgun (WGS) entry which is preliminary data.</text>
</comment>
<reference evidence="9" key="1">
    <citation type="journal article" date="2018" name="DNA Res.">
        <title>Multiple hybrid de novo genome assembly of finger millet, an orphan allotetraploid crop.</title>
        <authorList>
            <person name="Hatakeyama M."/>
            <person name="Aluri S."/>
            <person name="Balachadran M.T."/>
            <person name="Sivarajan S.R."/>
            <person name="Patrignani A."/>
            <person name="Gruter S."/>
            <person name="Poveda L."/>
            <person name="Shimizu-Inatsugi R."/>
            <person name="Baeten J."/>
            <person name="Francoijs K.J."/>
            <person name="Nataraja K.N."/>
            <person name="Reddy Y.A.N."/>
            <person name="Phadnis S."/>
            <person name="Ravikumar R.L."/>
            <person name="Schlapbach R."/>
            <person name="Sreeman S.M."/>
            <person name="Shimizu K.K."/>
        </authorList>
    </citation>
    <scope>NUCLEOTIDE SEQUENCE</scope>
</reference>
<feature type="compositionally biased region" description="Basic and acidic residues" evidence="8">
    <location>
        <begin position="302"/>
        <end position="311"/>
    </location>
</feature>
<evidence type="ECO:0000256" key="7">
    <source>
        <dbReference type="SAM" id="Coils"/>
    </source>
</evidence>
<feature type="region of interest" description="Disordered" evidence="8">
    <location>
        <begin position="200"/>
        <end position="339"/>
    </location>
</feature>
<sequence length="453" mass="50386">MINSPSKLSLLELSPIILPNTSTHSSSSISEQLQSRVLERSCSVVEQSHAKQVLNTYVAALYAFQEENKILDKLHRQKVAEVEKLSQTVKDLEEAVLRGGAAANAVRDYQRKVQEMNEERKTLDRELARAKVTANRVATVVANEWKDSNDKVMPVKQWLEERRFLQGEMQQLRDKLAVAERTARSEAQLKEKYQLRLKVLEDGLRGPPSGSSRPPTEGKSFSNGSSRRLSLGGADNMSKMSPNGLLSRRSPSFHSRSSLSSSSSLVLKHAKGTSKSFDGGTRSLDRGKVHGSGAHLLNRSTDAVRDKEANDSWKGNTNEKTNESVNGNSDEKTNETANSNTAETVSGFLYDMLQKEVISLRKLCYEKDQSLKDKDDAIEMLAKKVDTLNKAMEVEAKKMRREVAAMEKEVAAMRVDKEQEIRARRLGNSKGPGSSQLLPGRNAPRSGLTRNFQ</sequence>
<evidence type="ECO:0000256" key="2">
    <source>
        <dbReference type="ARBA" id="ARBA00008825"/>
    </source>
</evidence>
<evidence type="ECO:0000256" key="1">
    <source>
        <dbReference type="ARBA" id="ARBA00004245"/>
    </source>
</evidence>
<keyword evidence="5 7" id="KW-0175">Coiled coil</keyword>
<dbReference type="GO" id="GO:0007010">
    <property type="term" value="P:cytoskeleton organization"/>
    <property type="evidence" value="ECO:0007669"/>
    <property type="project" value="InterPro"/>
</dbReference>
<feature type="compositionally biased region" description="Low complexity" evidence="8">
    <location>
        <begin position="205"/>
        <end position="215"/>
    </location>
</feature>
<keyword evidence="4" id="KW-0493">Microtubule</keyword>
<evidence type="ECO:0000256" key="3">
    <source>
        <dbReference type="ARBA" id="ARBA00022490"/>
    </source>
</evidence>
<feature type="coiled-coil region" evidence="7">
    <location>
        <begin position="75"/>
        <end position="189"/>
    </location>
</feature>
<evidence type="ECO:0000256" key="5">
    <source>
        <dbReference type="ARBA" id="ARBA00023054"/>
    </source>
</evidence>
<feature type="coiled-coil region" evidence="7">
    <location>
        <begin position="371"/>
        <end position="416"/>
    </location>
</feature>
<reference evidence="9" key="2">
    <citation type="submission" date="2021-12" db="EMBL/GenBank/DDBJ databases">
        <title>Resequencing data analysis of finger millet.</title>
        <authorList>
            <person name="Hatakeyama M."/>
            <person name="Aluri S."/>
            <person name="Balachadran M.T."/>
            <person name="Sivarajan S.R."/>
            <person name="Poveda L."/>
            <person name="Shimizu-Inatsugi R."/>
            <person name="Schlapbach R."/>
            <person name="Sreeman S.M."/>
            <person name="Shimizu K.K."/>
        </authorList>
    </citation>
    <scope>NUCLEOTIDE SEQUENCE</scope>
</reference>
<gene>
    <name evidence="9" type="primary">gb17332</name>
    <name evidence="9" type="ORF">PR202_gb17332</name>
</gene>
<organism evidence="9 10">
    <name type="scientific">Eleusine coracana subsp. coracana</name>
    <dbReference type="NCBI Taxonomy" id="191504"/>
    <lineage>
        <taxon>Eukaryota</taxon>
        <taxon>Viridiplantae</taxon>
        <taxon>Streptophyta</taxon>
        <taxon>Embryophyta</taxon>
        <taxon>Tracheophyta</taxon>
        <taxon>Spermatophyta</taxon>
        <taxon>Magnoliopsida</taxon>
        <taxon>Liliopsida</taxon>
        <taxon>Poales</taxon>
        <taxon>Poaceae</taxon>
        <taxon>PACMAD clade</taxon>
        <taxon>Chloridoideae</taxon>
        <taxon>Cynodonteae</taxon>
        <taxon>Eleusininae</taxon>
        <taxon>Eleusine</taxon>
    </lineage>
</organism>
<name>A0AAV5F3C2_ELECO</name>
<dbReference type="Pfam" id="PF07058">
    <property type="entry name" value="MAP70"/>
    <property type="match status" value="1"/>
</dbReference>
<dbReference type="InterPro" id="IPR009768">
    <property type="entry name" value="MAP70"/>
</dbReference>
<evidence type="ECO:0000256" key="8">
    <source>
        <dbReference type="SAM" id="MobiDB-lite"/>
    </source>
</evidence>
<dbReference type="PANTHER" id="PTHR31246">
    <property type="entry name" value="MICROTUBULE-ASSOCIATED PROTEIN 70-2"/>
    <property type="match status" value="1"/>
</dbReference>
<dbReference type="GO" id="GO:0008017">
    <property type="term" value="F:microtubule binding"/>
    <property type="evidence" value="ECO:0007669"/>
    <property type="project" value="InterPro"/>
</dbReference>
<dbReference type="Proteomes" id="UP001054889">
    <property type="component" value="Unassembled WGS sequence"/>
</dbReference>
<dbReference type="AlphaFoldDB" id="A0AAV5F3C2"/>
<keyword evidence="6" id="KW-0206">Cytoskeleton</keyword>
<dbReference type="GO" id="GO:0005874">
    <property type="term" value="C:microtubule"/>
    <property type="evidence" value="ECO:0007669"/>
    <property type="project" value="UniProtKB-KW"/>
</dbReference>